<geneLocation type="chloroplast" evidence="3"/>
<keyword evidence="1 3" id="KW-0934">Plastid</keyword>
<gene>
    <name evidence="3" type="primary">ycf1</name>
    <name evidence="1" type="synonym">TIC214</name>
</gene>
<organism evidence="3">
    <name type="scientific">Allium tuberosum</name>
    <name type="common">Garlic chives</name>
    <dbReference type="NCBI Taxonomy" id="4683"/>
    <lineage>
        <taxon>Eukaryota</taxon>
        <taxon>Viridiplantae</taxon>
        <taxon>Streptophyta</taxon>
        <taxon>Embryophyta</taxon>
        <taxon>Tracheophyta</taxon>
        <taxon>Spermatophyta</taxon>
        <taxon>Magnoliopsida</taxon>
        <taxon>Liliopsida</taxon>
        <taxon>Asparagales</taxon>
        <taxon>Amaryllidaceae</taxon>
        <taxon>Allioideae</taxon>
        <taxon>Allieae</taxon>
        <taxon>Allium</taxon>
    </lineage>
</organism>
<feature type="transmembrane region" description="Helical" evidence="1">
    <location>
        <begin position="85"/>
        <end position="104"/>
    </location>
</feature>
<feature type="transmembrane region" description="Helical" evidence="1">
    <location>
        <begin position="58"/>
        <end position="78"/>
    </location>
</feature>
<reference evidence="3" key="1">
    <citation type="journal article" date="2020" name="Ann. Bot.">
        <title>Insights into phylogeny, age and evolution of Allium (Amaryllidaceae) based on the whole plastome sequences.</title>
        <authorList>
            <person name="Xie D.-F."/>
            <person name="Tan J.-B."/>
            <person name="Yu Y."/>
            <person name="Gui L.-J."/>
            <person name="Su D.-M."/>
            <person name="Zhou S.-D."/>
            <person name="He X.-J."/>
        </authorList>
    </citation>
    <scope>NUCLEOTIDE SEQUENCE</scope>
</reference>
<dbReference type="InterPro" id="IPR008896">
    <property type="entry name" value="TIC214"/>
</dbReference>
<dbReference type="EMBL" id="MK820623">
    <property type="protein sequence ID" value="QKJ81442.1"/>
    <property type="molecule type" value="Genomic_DNA"/>
</dbReference>
<keyword evidence="1" id="KW-0812">Transmembrane</keyword>
<proteinExistence type="inferred from homology"/>
<comment type="subcellular location">
    <subcellularLocation>
        <location evidence="1">Plastid</location>
        <location evidence="1">Chloroplast inner membrane</location>
    </subcellularLocation>
</comment>
<keyword evidence="1" id="KW-0813">Transport</keyword>
<protein>
    <recommendedName>
        <fullName evidence="1">Protein TIC 214</fullName>
    </recommendedName>
    <alternativeName>
        <fullName evidence="1">Translocon at the inner envelope membrane of chloroplasts 214</fullName>
    </alternativeName>
</protein>
<feature type="compositionally biased region" description="Basic and acidic residues" evidence="2">
    <location>
        <begin position="255"/>
        <end position="275"/>
    </location>
</feature>
<feature type="transmembrane region" description="Helical" evidence="1">
    <location>
        <begin position="499"/>
        <end position="526"/>
    </location>
</feature>
<name>A0A6M8TWK3_ALLTU</name>
<evidence type="ECO:0000313" key="3">
    <source>
        <dbReference type="EMBL" id="QKJ81442.1"/>
    </source>
</evidence>
<feature type="transmembrane region" description="Helical" evidence="1">
    <location>
        <begin position="458"/>
        <end position="478"/>
    </location>
</feature>
<comment type="function">
    <text evidence="1">Involved in protein precursor import into chloroplasts. May be part of an intermediate translocation complex acting as a protein-conducting channel at the inner envelope.</text>
</comment>
<keyword evidence="1" id="KW-1133">Transmembrane helix</keyword>
<feature type="transmembrane region" description="Helical" evidence="1">
    <location>
        <begin position="165"/>
        <end position="192"/>
    </location>
</feature>
<evidence type="ECO:0000256" key="2">
    <source>
        <dbReference type="SAM" id="MobiDB-lite"/>
    </source>
</evidence>
<evidence type="ECO:0000256" key="1">
    <source>
        <dbReference type="RuleBase" id="RU364085"/>
    </source>
</evidence>
<dbReference type="GO" id="GO:0015031">
    <property type="term" value="P:protein transport"/>
    <property type="evidence" value="ECO:0007669"/>
    <property type="project" value="UniProtKB-KW"/>
</dbReference>
<feature type="transmembrane region" description="Helical" evidence="1">
    <location>
        <begin position="212"/>
        <end position="229"/>
    </location>
</feature>
<keyword evidence="1" id="KW-0653">Protein transport</keyword>
<comment type="subunit">
    <text evidence="1">Part of the Tic complex.</text>
</comment>
<feature type="region of interest" description="Disordered" evidence="2">
    <location>
        <begin position="573"/>
        <end position="609"/>
    </location>
</feature>
<dbReference type="Pfam" id="PF05758">
    <property type="entry name" value="Ycf1"/>
    <property type="match status" value="3"/>
</dbReference>
<keyword evidence="1 3" id="KW-0150">Chloroplast</keyword>
<comment type="similarity">
    <text evidence="1">Belongs to the TIC214 family.</text>
</comment>
<feature type="transmembrane region" description="Helical" evidence="1">
    <location>
        <begin position="546"/>
        <end position="563"/>
    </location>
</feature>
<sequence>MILKSFLLGNLLSLCMKIINSVVVVGLYYGFLTTFSIGPSYLFLLRARVMEEGTEKEISATTGFITGQLMMFISIYYAPLHLALGRPHTITVLVLPYLLFHFFWNNHKNFFDYGSTTRNSMRNLSIQCVFLNNLIFQLFNHFILPSSTLARLVNIYMFRCNNKMLFVTSSFVGWLIGHILFMKWVGLVLFWIRQNHLIRSNKYLVSELRNSMARIFSILLFITCVYYLGRMPSPIGTKKLKETSETEESDVETTYETKKTKQEQEGSTKEDKDSPVYEDSYLDIHQDNWELGKLKQEKTYFWFEKPIVTFLFDYKRWNHPLRYLKNDRFENAIRNEMSQYFFYICQNKACEIINSVVVVGLYYGFLTTFSIGPSYLFLLRARVMEEGTEKEISATTGFITGQLMMFISIYYAPLHLALGRPHTITVLVLPYLLFHFFWNNHKNFFDYGSTTRNSMRNLSIQCVFLNNLIFQLFNHFILPSSTLARLVNIYMFRCNNKMLFVTSSFVGWLIGHILFMKWVGLVLFWIRQNHSIRSNKYLVSELRNSMARIFSILLFITCVYYLGRMPSPIGTKKLKETSETEESDVETTYETKKTKQEQEGSTKEDKDSPVYEDSYLDIHQDNWELGKLKQEKTYFWFEKPIVTFLFDYKRWNHPLRYLKNDRFENAIRNEMSQYFFYICQNKGKQIISFTYPPSLSTFSEMIERKISLYTTEKLYHEDLYNYWIYNNEQKKYNLRNEFISRIKILEKEKGSFALNILEKRTKLCDDKHEQEYLPQIYDPFLNGPYRGTIKNVDSHEIMTDLITSRADSLEILWINKIHGLFHSNSQTFEHTKNRFYSDEEFLSNPIENSLTSIEKFYFERAQGIDSESQEKSLKFFFDVITTDPNDLIKIRKNSIGMEEISKKVSRWSYKLTDDLYEEEDEEESMEDPEIRSRKGKRIIIYTDNDRNTNSSATNNTTINNSDEEDEEVALIRYSQQSDFRRGIIKGSMRAQRRKTIIWKIFQANVHSPLFLDRIDKTFFFSFFNISKIRNWLGRTSESKIYYFEQEHTKENEKTNKEKEEENERIAISEAWDSFLFTQAIRGLILVTQSFLRKYVLFPVLIIAKNISRMLLFQFPEWYEDWKEWNGEMHVKCTYNGVQLSETEFPQNWLRDGIQIKILFPFCLKPWQRSKVRFNHGDQQRGKKEKKDNFCFLTVWGREAELPFGSPRKRPSFFEPILKELEKKTIKAKKKIFQVIRVFKERGNGVLKVSKKETRWIIKIILFMDLIMKELEKVKPILKSSRVKVYEPNENGRDSNINNKILCESTIAIQSLNCGNENYSLIETKMKDLANKTITIRSQIKGITKDKKKMVLTYDDKRSELQKDIWQIFKRKNIRLIRKSHFFIKSFIEKIYMNLLLCIIKIPIIKIPIFKSTNKILTKYIYNDKTNQERIEKTNQNTMNFISTIKKRFYNIFYNTNFSISNKNSNIYWDLSSLSQAYVFYKFSQNQLLNKYPLKSVLQYHNTYPFLTDIIKSYCTTQGIFGSKPKHKKMHKYRMNKWKMWLRGHYQYNLSQTKWSYLVPKKWQNRANQCRIIQKKDSTKSDLYKKEKDQLIHYMKENSYAVNSLMSQKDKLKKHYGYDIFSYKYINFEDNKNSYIYESTLQLQEVENKKISSNFNILKPEPFYGLIRIVINNYLEKRFLIDTAKNMDRPFLNYKIPHFCIINNIDIETRANTHINTKIQKNTKNLNYQKFKKISFFDWMGMNQEKFYRTISNLEPWFFPEFVLLFNAYKIKPWIIPTKLLILNFHFYENISKSQKINVKKKKNEQQGQGNFVSDLRKQNEKDVETDYTGADIKKDRKKKQSKSKKEAELNFFLRKYFLFQLRWDDPLNQRMINNIKVYCLLLRLIDPKEIAISSIQRGEMHLDVMLIQKDLTLTELVKRGIFIVEPIRLSMKRDGKDIIYQTIGISLVEKNKRQTDGKCIIKKEYVDKKKFHESVAQHSNTLVTKNKNYYDFLVPENILSPRRRRELRIFICFNSQNWNIMGRNPIFCNQNTINNCGQFLNKEKHLNTDTKKFFKLKSFLWPNYRLEDLACMNRYWFDTNNGSNFSISRIHMYPRFRIL</sequence>
<feature type="transmembrane region" description="Helical" evidence="1">
    <location>
        <begin position="12"/>
        <end position="38"/>
    </location>
</feature>
<dbReference type="PANTHER" id="PTHR33163">
    <property type="entry name" value="PROTEIN TIC 214-RELATED"/>
    <property type="match status" value="1"/>
</dbReference>
<feature type="transmembrane region" description="Helical" evidence="1">
    <location>
        <begin position="124"/>
        <end position="144"/>
    </location>
</feature>
<keyword evidence="1" id="KW-1001">Plastid inner membrane</keyword>
<feature type="transmembrane region" description="Helical" evidence="1">
    <location>
        <begin position="419"/>
        <end position="438"/>
    </location>
</feature>
<feature type="transmembrane region" description="Helical" evidence="1">
    <location>
        <begin position="352"/>
        <end position="372"/>
    </location>
</feature>
<accession>A0A6M8TWK3</accession>
<feature type="transmembrane region" description="Helical" evidence="1">
    <location>
        <begin position="392"/>
        <end position="412"/>
    </location>
</feature>
<feature type="compositionally biased region" description="Basic and acidic residues" evidence="2">
    <location>
        <begin position="589"/>
        <end position="609"/>
    </location>
</feature>
<dbReference type="PANTHER" id="PTHR33163:SF40">
    <property type="entry name" value="PROTEIN TIC 214"/>
    <property type="match status" value="1"/>
</dbReference>
<dbReference type="GO" id="GO:0009706">
    <property type="term" value="C:chloroplast inner membrane"/>
    <property type="evidence" value="ECO:0007669"/>
    <property type="project" value="UniProtKB-SubCell"/>
</dbReference>
<feature type="region of interest" description="Disordered" evidence="2">
    <location>
        <begin position="239"/>
        <end position="275"/>
    </location>
</feature>
<keyword evidence="1" id="KW-0472">Membrane</keyword>